<feature type="domain" description="Amidohydrolase-related" evidence="1">
    <location>
        <begin position="647"/>
        <end position="981"/>
    </location>
</feature>
<evidence type="ECO:0000313" key="2">
    <source>
        <dbReference type="EMBL" id="RVQ66363.1"/>
    </source>
</evidence>
<protein>
    <submittedName>
        <fullName evidence="2">Amidohydrolase</fullName>
    </submittedName>
</protein>
<dbReference type="AlphaFoldDB" id="A0A437GW54"/>
<dbReference type="OrthoDB" id="9758793at2"/>
<accession>A0A437GW54</accession>
<dbReference type="GO" id="GO:0016810">
    <property type="term" value="F:hydrolase activity, acting on carbon-nitrogen (but not peptide) bonds"/>
    <property type="evidence" value="ECO:0007669"/>
    <property type="project" value="InterPro"/>
</dbReference>
<organism evidence="2 3">
    <name type="scientific">Croceicoccus ponticola</name>
    <dbReference type="NCBI Taxonomy" id="2217664"/>
    <lineage>
        <taxon>Bacteria</taxon>
        <taxon>Pseudomonadati</taxon>
        <taxon>Pseudomonadota</taxon>
        <taxon>Alphaproteobacteria</taxon>
        <taxon>Sphingomonadales</taxon>
        <taxon>Erythrobacteraceae</taxon>
        <taxon>Croceicoccus</taxon>
    </lineage>
</organism>
<proteinExistence type="predicted"/>
<keyword evidence="3" id="KW-1185">Reference proteome</keyword>
<evidence type="ECO:0000313" key="3">
    <source>
        <dbReference type="Proteomes" id="UP000283003"/>
    </source>
</evidence>
<dbReference type="Gene3D" id="2.120.10.30">
    <property type="entry name" value="TolB, C-terminal domain"/>
    <property type="match status" value="2"/>
</dbReference>
<name>A0A437GW54_9SPHN</name>
<dbReference type="Pfam" id="PF01979">
    <property type="entry name" value="Amidohydro_1"/>
    <property type="match status" value="1"/>
</dbReference>
<reference evidence="2 3" key="1">
    <citation type="submission" date="2018-12" db="EMBL/GenBank/DDBJ databases">
        <title>Croceicoccus ponticola sp. nov., a lipolytic bacterium isolated from seawater.</title>
        <authorList>
            <person name="Yoon J.-H."/>
        </authorList>
    </citation>
    <scope>NUCLEOTIDE SEQUENCE [LARGE SCALE GENOMIC DNA]</scope>
    <source>
        <strain evidence="2 3">GM-16</strain>
    </source>
</reference>
<dbReference type="Gene3D" id="2.30.40.10">
    <property type="entry name" value="Urease, subunit C, domain 1"/>
    <property type="match status" value="1"/>
</dbReference>
<dbReference type="InterPro" id="IPR011659">
    <property type="entry name" value="WD40"/>
</dbReference>
<dbReference type="SUPFAM" id="SSF69304">
    <property type="entry name" value="Tricorn protease N-terminal domain"/>
    <property type="match status" value="1"/>
</dbReference>
<dbReference type="Pfam" id="PF07676">
    <property type="entry name" value="PD40"/>
    <property type="match status" value="6"/>
</dbReference>
<sequence length="1038" mass="111853">MIGKVNRRAAIGLVGAGATALSAGCAPVGKTMGPGPVRGVTLREGTNFAVALSPDGRTIAFDLLGILWTVPARGGAARMVTDAFADLAWPCWSPDGSWIACQSYRSGNFHIWTFAPDGGEARQLTRGFHDFREPFYAADGRHIYCSSDLTGRYAIHRIDVATGEITAVACGEGQCSEPCLSADGSRIAWVRDGQSIIEKLTDGTIRSVASVSVPHSGSQTVILAAPSYLPDGTLTYVRIVDQLAERVVVGALVIAGQDMFPFRADVMPDGALLYSGDGRIRKIHGIGEAKDIPFEVQVPISRAQYVRKPRDFTSPSSRPAVGIAAPALSPDGKQVVFCALNDVYLLDVGDPVPRKIASGPSHKSYPAWSPDGRSIAYASDRDGAHDLWLHDLASGEDRRLTRLSEIGATMCCWSGDGKQIAFLDHAGALHLLTLADGSVRKIYDALWLPGRPSFGPGGRHIAYAAFKPISARFREGLSEVLVVVLDKSTGTYQPIMSERSLATRGVDGPVWSPDGKWFAYVFASCLWVQPVGPDGRFAGEPRQLADDVADAPSWNGLSDRLLYLSEGKLRIVELVGAKPVPVPLRLTWALPAPARRKVIRAERLWDGQAPEYRRADVVIEGNRISAVAPFGAVDDAQAQVVAADGLTLMPGLIDMHTHRCVHGYAYGRRFGLALLAMGITSTRSPGGAAYEIIEDREATDAGLRLAPRHFVTGEALDGGRIYYNFMRPVTEPGQLDREMARAEALGYDMIKTYVRMDHATQAEVIARSHLMGMPTSSHYHYPSLRQGGDCTEHMGATNRFGFSRTVTALGRAYEDVSKLFAAAQAGRTPTLFSARALLPDYPDLVADQRVRTLLPPWDLARLDALVEWASENRASLLAMLEANVAQIRAMMDNGWHVHTGTDAPIDTIGISYHLNLRAMTRFGLSPYEALLTATAHAADFLGEPLGVIAPGKLADLILVKGDPLADVVDAANVRHVLRDGEMHSVDALLEPYGQGPSAGAAPPVALSSARTDDYFWHQEAYVEACRASCCSGHAVSHA</sequence>
<dbReference type="InterPro" id="IPR051781">
    <property type="entry name" value="Metallo-dep_Hydrolase"/>
</dbReference>
<dbReference type="InterPro" id="IPR011042">
    <property type="entry name" value="6-blade_b-propeller_TolB-like"/>
</dbReference>
<dbReference type="PANTHER" id="PTHR43135">
    <property type="entry name" value="ALPHA-D-RIBOSE 1-METHYLPHOSPHONATE 5-TRIPHOSPHATE DIPHOSPHATASE"/>
    <property type="match status" value="1"/>
</dbReference>
<dbReference type="SUPFAM" id="SSF51556">
    <property type="entry name" value="Metallo-dependent hydrolases"/>
    <property type="match status" value="1"/>
</dbReference>
<dbReference type="InterPro" id="IPR006680">
    <property type="entry name" value="Amidohydro-rel"/>
</dbReference>
<keyword evidence="2" id="KW-0378">Hydrolase</keyword>
<dbReference type="SUPFAM" id="SSF82171">
    <property type="entry name" value="DPP6 N-terminal domain-like"/>
    <property type="match status" value="1"/>
</dbReference>
<dbReference type="PROSITE" id="PS51257">
    <property type="entry name" value="PROKAR_LIPOPROTEIN"/>
    <property type="match status" value="1"/>
</dbReference>
<comment type="caution">
    <text evidence="2">The sequence shown here is derived from an EMBL/GenBank/DDBJ whole genome shotgun (WGS) entry which is preliminary data.</text>
</comment>
<dbReference type="PANTHER" id="PTHR43135:SF3">
    <property type="entry name" value="ALPHA-D-RIBOSE 1-METHYLPHOSPHONATE 5-TRIPHOSPHATE DIPHOSPHATASE"/>
    <property type="match status" value="1"/>
</dbReference>
<gene>
    <name evidence="2" type="ORF">EKN06_10010</name>
</gene>
<dbReference type="EMBL" id="RXOL01000004">
    <property type="protein sequence ID" value="RVQ66363.1"/>
    <property type="molecule type" value="Genomic_DNA"/>
</dbReference>
<dbReference type="Gene3D" id="3.30.110.90">
    <property type="entry name" value="Amidohydrolase"/>
    <property type="match status" value="1"/>
</dbReference>
<dbReference type="Gene3D" id="3.40.50.10910">
    <property type="entry name" value="Amidohydrolase"/>
    <property type="match status" value="1"/>
</dbReference>
<dbReference type="InterPro" id="IPR032466">
    <property type="entry name" value="Metal_Hydrolase"/>
</dbReference>
<evidence type="ECO:0000259" key="1">
    <source>
        <dbReference type="Pfam" id="PF01979"/>
    </source>
</evidence>
<dbReference type="InterPro" id="IPR011059">
    <property type="entry name" value="Metal-dep_hydrolase_composite"/>
</dbReference>
<dbReference type="Gene3D" id="1.20.58.520">
    <property type="entry name" value="Amidohydrolase"/>
    <property type="match status" value="1"/>
</dbReference>
<dbReference type="SUPFAM" id="SSF51338">
    <property type="entry name" value="Composite domain of metallo-dependent hydrolases"/>
    <property type="match status" value="1"/>
</dbReference>
<dbReference type="Proteomes" id="UP000283003">
    <property type="component" value="Unassembled WGS sequence"/>
</dbReference>